<dbReference type="InterPro" id="IPR036986">
    <property type="entry name" value="S4_RNA-bd_sf"/>
</dbReference>
<gene>
    <name evidence="3" type="ORF">H919_02707</name>
</gene>
<dbReference type="EMBL" id="APCD01000002">
    <property type="protein sequence ID" value="EMT46975.1"/>
    <property type="molecule type" value="Genomic_DNA"/>
</dbReference>
<dbReference type="SUPFAM" id="SSF55174">
    <property type="entry name" value="Alpha-L RNA-binding motif"/>
    <property type="match status" value="1"/>
</dbReference>
<protein>
    <recommendedName>
        <fullName evidence="2">RNA-binding S4 domain-containing protein</fullName>
    </recommendedName>
</protein>
<dbReference type="Proteomes" id="UP000012085">
    <property type="component" value="Unassembled WGS sequence"/>
</dbReference>
<keyword evidence="1" id="KW-0694">RNA-binding</keyword>
<comment type="caution">
    <text evidence="3">The sequence shown here is derived from an EMBL/GenBank/DDBJ whole genome shotgun (WGS) entry which is preliminary data.</text>
</comment>
<dbReference type="Gene3D" id="3.30.1370.160">
    <property type="match status" value="1"/>
</dbReference>
<evidence type="ECO:0000259" key="2">
    <source>
        <dbReference type="SMART" id="SM00363"/>
    </source>
</evidence>
<dbReference type="CDD" id="cd00165">
    <property type="entry name" value="S4"/>
    <property type="match status" value="1"/>
</dbReference>
<feature type="domain" description="RNA-binding S4" evidence="2">
    <location>
        <begin position="181"/>
        <end position="238"/>
    </location>
</feature>
<organism evidence="3 4">
    <name type="scientific">Anoxybacillus flavithermus AK1</name>
    <dbReference type="NCBI Taxonomy" id="1297581"/>
    <lineage>
        <taxon>Bacteria</taxon>
        <taxon>Bacillati</taxon>
        <taxon>Bacillota</taxon>
        <taxon>Bacilli</taxon>
        <taxon>Bacillales</taxon>
        <taxon>Anoxybacillaceae</taxon>
        <taxon>Anoxybacillus</taxon>
    </lineage>
</organism>
<dbReference type="Gene3D" id="3.30.70.330">
    <property type="match status" value="1"/>
</dbReference>
<dbReference type="InterPro" id="IPR002942">
    <property type="entry name" value="S4_RNA-bd"/>
</dbReference>
<dbReference type="PROSITE" id="PS50889">
    <property type="entry name" value="S4"/>
    <property type="match status" value="1"/>
</dbReference>
<accession>M8DRA2</accession>
<dbReference type="InterPro" id="IPR040591">
    <property type="entry name" value="RqcP2_RBD"/>
</dbReference>
<dbReference type="RefSeq" id="WP_003395055.1">
    <property type="nucleotide sequence ID" value="NZ_APCD01000002.1"/>
</dbReference>
<sequence length="257" mass="29910">MNIYQHFRKEEHHFIDLVCEWKRLVTMQYRLKLTPFLDPREQQIVRTVVGHHDDVNVSFFGGCPLAERKRALLYPPYIEPTEDDFELTLFSVRYPKKFVTIEHRDVLGALLSLGVKREKFGDIVIADDVVQFVVASDIAPFVKMNMTSIRNASVSLQQRPLSEMRVVAETWEEETITVSSLRLDAVLAQTFRLSRQKVQTLIEQGWAKLNWKVVDEPSAECREGDLLSLRQHGRCRLQTIAGQTKKEKWRIVVEKTK</sequence>
<dbReference type="PATRIC" id="fig|1297581.3.peg.554"/>
<dbReference type="Pfam" id="PF17774">
    <property type="entry name" value="YlmH_RBD"/>
    <property type="match status" value="1"/>
</dbReference>
<dbReference type="GO" id="GO:0003723">
    <property type="term" value="F:RNA binding"/>
    <property type="evidence" value="ECO:0007669"/>
    <property type="project" value="UniProtKB-KW"/>
</dbReference>
<dbReference type="SMART" id="SM00363">
    <property type="entry name" value="S4"/>
    <property type="match status" value="1"/>
</dbReference>
<dbReference type="Pfam" id="PF01479">
    <property type="entry name" value="S4"/>
    <property type="match status" value="1"/>
</dbReference>
<reference evidence="3 4" key="2">
    <citation type="journal article" date="2015" name="Genome Announc.">
        <title>Genome Sequence of Anoxybacillus flavithermus Strain AK1, a Thermophile Isolated from a Hot Spring in Saudi Arabia.</title>
        <authorList>
            <person name="Khalil A."/>
            <person name="Sivakumar N."/>
            <person name="Qarawi S."/>
        </authorList>
    </citation>
    <scope>NUCLEOTIDE SEQUENCE [LARGE SCALE GENOMIC DNA]</scope>
    <source>
        <strain evidence="3 4">AK1</strain>
    </source>
</reference>
<evidence type="ECO:0000313" key="4">
    <source>
        <dbReference type="Proteomes" id="UP000012085"/>
    </source>
</evidence>
<dbReference type="InterPro" id="IPR012677">
    <property type="entry name" value="Nucleotide-bd_a/b_plait_sf"/>
</dbReference>
<dbReference type="AlphaFoldDB" id="M8DRA2"/>
<proteinExistence type="predicted"/>
<evidence type="ECO:0000256" key="1">
    <source>
        <dbReference type="PROSITE-ProRule" id="PRU00182"/>
    </source>
</evidence>
<dbReference type="PANTHER" id="PTHR13633">
    <property type="entry name" value="MITOCHONDRIAL TRANSCRIPTION RESCUE FACTOR 1"/>
    <property type="match status" value="1"/>
</dbReference>
<evidence type="ECO:0000313" key="3">
    <source>
        <dbReference type="EMBL" id="EMT46975.1"/>
    </source>
</evidence>
<dbReference type="PANTHER" id="PTHR13633:SF3">
    <property type="entry name" value="MITOCHONDRIAL TRANSCRIPTION RESCUE FACTOR 1"/>
    <property type="match status" value="1"/>
</dbReference>
<name>M8DRA2_9BACL</name>
<reference evidence="3 4" key="1">
    <citation type="submission" date="2013-03" db="EMBL/GenBank/DDBJ databases">
        <title>Assembly of a new bacterial strain Anoxybacillus flavithermus AK1.</title>
        <authorList>
            <person name="Rajan I."/>
            <person name="PoliReddy D."/>
            <person name="Sugumar T."/>
            <person name="Rathinam K."/>
            <person name="Alqarawi S."/>
            <person name="Khalil A.B."/>
            <person name="Sivakumar N."/>
        </authorList>
    </citation>
    <scope>NUCLEOTIDE SEQUENCE [LARGE SCALE GENOMIC DNA]</scope>
    <source>
        <strain evidence="3 4">AK1</strain>
    </source>
</reference>
<dbReference type="Gene3D" id="3.10.290.10">
    <property type="entry name" value="RNA-binding S4 domain"/>
    <property type="match status" value="1"/>
</dbReference>